<sequence length="273" mass="30381">MGEVQSVSQQILHHLNVACRRGTAKSIFGGFTRKLSKNSKEATQSILQNAISHASSCLSDTSTEDANIVLPEEVDNIDPGIAHRYIIDWGTEAEVEALVEPADTFPLFSKETTYWLVGLTGTLGCSLCQWMLRNGARYFVLTSRNPKIDRLAKDNGFSTGHYQSYFMDLQKTYEDICSSMPPIRGVFQGSIVLHDIRLPSMGLEHLQTVLRPKVEGSINLDKLFQDNSLNFFLFFSFVTCVVARQARQPTPPPICSWQALQNSEDDADSGPLS</sequence>
<keyword evidence="2" id="KW-1185">Reference proteome</keyword>
<protein>
    <submittedName>
        <fullName evidence="1">Uncharacterized protein</fullName>
    </submittedName>
</protein>
<reference evidence="1" key="1">
    <citation type="submission" date="2020-04" db="EMBL/GenBank/DDBJ databases">
        <authorList>
            <person name="Broberg M."/>
        </authorList>
    </citation>
    <scope>NUCLEOTIDE SEQUENCE</scope>
</reference>
<accession>A0ACA9U409</accession>
<comment type="caution">
    <text evidence="1">The sequence shown here is derived from an EMBL/GenBank/DDBJ whole genome shotgun (WGS) entry which is preliminary data.</text>
</comment>
<proteinExistence type="predicted"/>
<evidence type="ECO:0000313" key="1">
    <source>
        <dbReference type="EMBL" id="CAG9947949.1"/>
    </source>
</evidence>
<dbReference type="EMBL" id="CADEHS020000014">
    <property type="protein sequence ID" value="CAG9947949.1"/>
    <property type="molecule type" value="Genomic_DNA"/>
</dbReference>
<organism evidence="1 2">
    <name type="scientific">Clonostachys rosea f. rosea IK726</name>
    <dbReference type="NCBI Taxonomy" id="1349383"/>
    <lineage>
        <taxon>Eukaryota</taxon>
        <taxon>Fungi</taxon>
        <taxon>Dikarya</taxon>
        <taxon>Ascomycota</taxon>
        <taxon>Pezizomycotina</taxon>
        <taxon>Sordariomycetes</taxon>
        <taxon>Hypocreomycetidae</taxon>
        <taxon>Hypocreales</taxon>
        <taxon>Bionectriaceae</taxon>
        <taxon>Clonostachys</taxon>
    </lineage>
</organism>
<dbReference type="Proteomes" id="UP000836387">
    <property type="component" value="Unassembled WGS sequence"/>
</dbReference>
<reference evidence="1" key="2">
    <citation type="submission" date="2021-10" db="EMBL/GenBank/DDBJ databases">
        <authorList>
            <person name="Piombo E."/>
        </authorList>
    </citation>
    <scope>NUCLEOTIDE SEQUENCE</scope>
</reference>
<name>A0ACA9U409_BIOOC</name>
<evidence type="ECO:0000313" key="2">
    <source>
        <dbReference type="Proteomes" id="UP000836387"/>
    </source>
</evidence>
<gene>
    <name evidence="1" type="ORF">CRV2_00013483</name>
</gene>